<keyword evidence="1" id="KW-1133">Transmembrane helix</keyword>
<dbReference type="Proteomes" id="UP001497744">
    <property type="component" value="Unassembled WGS sequence"/>
</dbReference>
<dbReference type="RefSeq" id="XP_067714224.1">
    <property type="nucleotide sequence ID" value="XM_067858123.1"/>
</dbReference>
<evidence type="ECO:0000256" key="1">
    <source>
        <dbReference type="SAM" id="Phobius"/>
    </source>
</evidence>
<accession>A0AAV4LQI8</accession>
<evidence type="ECO:0000313" key="3">
    <source>
        <dbReference type="Proteomes" id="UP001497744"/>
    </source>
</evidence>
<evidence type="ECO:0000313" key="2">
    <source>
        <dbReference type="EMBL" id="GIX62155.1"/>
    </source>
</evidence>
<sequence length="393" mass="42899">MDGKAVKYDSLTDPPTNLKESIDWVLRISGKDGGAGGSWGMSELLTLILKFFSKPDQELIEAVKKSFNDAVERVTKEIGDKIRGTSLDFADYLRKLAVRSVGNTIHVDLGDWLTSFKGWLEKGCNPICEADGPMAEFVNGLAVFMGYYNGQLNDEGLAKNGSYESAYHATNATWDNVKENEKKEKCAMILLDVVITLFPLLSLLYWNGRREKLDKRRSGDGRWADNKLNDPNSSLSKFLTTVGFSDFSQLNISFTTPRNKKIKLPADTSMKGSTLSGRLQTAFPEFGRVMAESGLSMTTYGDFLAALIACAQCDTSSCQRSTNAIVCGKLCETSDPSKFPFTKLFIFSTAYKIAVVTTSPQKAILASAAVVTGVGVGAYLTYLSGILPALGIF</sequence>
<keyword evidence="1" id="KW-0812">Transmembrane</keyword>
<dbReference type="AlphaFoldDB" id="A0AAV4LQI8"/>
<dbReference type="GeneID" id="94193636"/>
<feature type="transmembrane region" description="Helical" evidence="1">
    <location>
        <begin position="187"/>
        <end position="207"/>
    </location>
</feature>
<keyword evidence="1" id="KW-0472">Membrane</keyword>
<protein>
    <submittedName>
        <fullName evidence="2">Variant erythrocyte surface antigen-1 family protein</fullName>
    </submittedName>
</protein>
<dbReference type="EMBL" id="BPLF01000001">
    <property type="protein sequence ID" value="GIX62155.1"/>
    <property type="molecule type" value="Genomic_DNA"/>
</dbReference>
<name>A0AAV4LQI8_BABCB</name>
<reference evidence="2 3" key="1">
    <citation type="submission" date="2021-06" db="EMBL/GenBank/DDBJ databases">
        <title>Genome sequence of Babesia caballi.</title>
        <authorList>
            <person name="Yamagishi J."/>
            <person name="Kidaka T."/>
            <person name="Ochi A."/>
        </authorList>
    </citation>
    <scope>NUCLEOTIDE SEQUENCE [LARGE SCALE GENOMIC DNA]</scope>
    <source>
        <strain evidence="2">USDA-D6B2</strain>
    </source>
</reference>
<gene>
    <name evidence="2" type="ORF">BcabD6B2_15900</name>
</gene>
<proteinExistence type="predicted"/>
<comment type="caution">
    <text evidence="2">The sequence shown here is derived from an EMBL/GenBank/DDBJ whole genome shotgun (WGS) entry which is preliminary data.</text>
</comment>
<keyword evidence="3" id="KW-1185">Reference proteome</keyword>
<organism evidence="2 3">
    <name type="scientific">Babesia caballi</name>
    <dbReference type="NCBI Taxonomy" id="5871"/>
    <lineage>
        <taxon>Eukaryota</taxon>
        <taxon>Sar</taxon>
        <taxon>Alveolata</taxon>
        <taxon>Apicomplexa</taxon>
        <taxon>Aconoidasida</taxon>
        <taxon>Piroplasmida</taxon>
        <taxon>Babesiidae</taxon>
        <taxon>Babesia</taxon>
    </lineage>
</organism>